<keyword evidence="1" id="KW-0812">Transmembrane</keyword>
<organism evidence="2 3">
    <name type="scientific">Corynebacterium felinum</name>
    <dbReference type="NCBI Taxonomy" id="131318"/>
    <lineage>
        <taxon>Bacteria</taxon>
        <taxon>Bacillati</taxon>
        <taxon>Actinomycetota</taxon>
        <taxon>Actinomycetes</taxon>
        <taxon>Mycobacteriales</taxon>
        <taxon>Corynebacteriaceae</taxon>
        <taxon>Corynebacterium</taxon>
    </lineage>
</organism>
<feature type="transmembrane region" description="Helical" evidence="1">
    <location>
        <begin position="7"/>
        <end position="28"/>
    </location>
</feature>
<keyword evidence="1" id="KW-1133">Transmembrane helix</keyword>
<keyword evidence="3" id="KW-1185">Reference proteome</keyword>
<proteinExistence type="predicted"/>
<dbReference type="EMBL" id="JAVDYF010000001">
    <property type="protein sequence ID" value="MDR7354806.1"/>
    <property type="molecule type" value="Genomic_DNA"/>
</dbReference>
<dbReference type="RefSeq" id="WP_277104973.1">
    <property type="nucleotide sequence ID" value="NZ_BAAAJS010000040.1"/>
</dbReference>
<evidence type="ECO:0000313" key="3">
    <source>
        <dbReference type="Proteomes" id="UP001183619"/>
    </source>
</evidence>
<protein>
    <recommendedName>
        <fullName evidence="4">Secreted protein</fullName>
    </recommendedName>
</protein>
<reference evidence="2 3" key="1">
    <citation type="submission" date="2023-07" db="EMBL/GenBank/DDBJ databases">
        <title>Sequencing the genomes of 1000 actinobacteria strains.</title>
        <authorList>
            <person name="Klenk H.-P."/>
        </authorList>
    </citation>
    <scope>NUCLEOTIDE SEQUENCE [LARGE SCALE GENOMIC DNA]</scope>
    <source>
        <strain evidence="2 3">DSM 44508</strain>
    </source>
</reference>
<accession>A0ABU2B962</accession>
<comment type="caution">
    <text evidence="2">The sequence shown here is derived from an EMBL/GenBank/DDBJ whole genome shotgun (WGS) entry which is preliminary data.</text>
</comment>
<gene>
    <name evidence="2" type="ORF">J2S37_001344</name>
</gene>
<evidence type="ECO:0000313" key="2">
    <source>
        <dbReference type="EMBL" id="MDR7354806.1"/>
    </source>
</evidence>
<sequence length="91" mass="10231">MRAFSRLTVVFIVVPIVLLLCVAAWIFGVKTQAQESAPSVTPVWCEDDDEEEDFEISDEEADFGWTMYIDVEEAKRLGIPIDDGDGSECDR</sequence>
<name>A0ABU2B962_9CORY</name>
<dbReference type="Proteomes" id="UP001183619">
    <property type="component" value="Unassembled WGS sequence"/>
</dbReference>
<evidence type="ECO:0000256" key="1">
    <source>
        <dbReference type="SAM" id="Phobius"/>
    </source>
</evidence>
<keyword evidence="1" id="KW-0472">Membrane</keyword>
<evidence type="ECO:0008006" key="4">
    <source>
        <dbReference type="Google" id="ProtNLM"/>
    </source>
</evidence>